<feature type="compositionally biased region" description="Basic and acidic residues" evidence="3">
    <location>
        <begin position="161"/>
        <end position="177"/>
    </location>
</feature>
<keyword evidence="6" id="KW-1185">Reference proteome</keyword>
<feature type="compositionally biased region" description="Basic and acidic residues" evidence="3">
    <location>
        <begin position="462"/>
        <end position="483"/>
    </location>
</feature>
<dbReference type="PANTHER" id="PTHR23236:SF11">
    <property type="entry name" value="EUKARYOTIC TRANSLATION INITIATION FACTOR 4H"/>
    <property type="match status" value="1"/>
</dbReference>
<feature type="compositionally biased region" description="Basic and acidic residues" evidence="3">
    <location>
        <begin position="391"/>
        <end position="416"/>
    </location>
</feature>
<feature type="compositionally biased region" description="Low complexity" evidence="3">
    <location>
        <begin position="323"/>
        <end position="337"/>
    </location>
</feature>
<feature type="region of interest" description="Disordered" evidence="3">
    <location>
        <begin position="20"/>
        <end position="44"/>
    </location>
</feature>
<organism evidence="5 6">
    <name type="scientific">Lentithecium fluviatile CBS 122367</name>
    <dbReference type="NCBI Taxonomy" id="1168545"/>
    <lineage>
        <taxon>Eukaryota</taxon>
        <taxon>Fungi</taxon>
        <taxon>Dikarya</taxon>
        <taxon>Ascomycota</taxon>
        <taxon>Pezizomycotina</taxon>
        <taxon>Dothideomycetes</taxon>
        <taxon>Pleosporomycetidae</taxon>
        <taxon>Pleosporales</taxon>
        <taxon>Massarineae</taxon>
        <taxon>Lentitheciaceae</taxon>
        <taxon>Lentithecium</taxon>
    </lineage>
</organism>
<feature type="compositionally biased region" description="Basic and acidic residues" evidence="3">
    <location>
        <begin position="222"/>
        <end position="235"/>
    </location>
</feature>
<sequence length="534" mass="57917">MAPKKQQKMSLGDFLGDQTLGSWADEMEDTPLGGGSNLPRDPAVKIRSRAFSSAGGGGFGSDRGGYADRGYAVREQLPLPSKPPYTAHLGNLSFDATEGDISDFFGDCEVTNVRIVEDKLERKPKGFGYVEFGSLEGLKKALDLSGTQFQGRNIRVSVAEPPKDRPEGTKDMSDWTRKGPLPDLPGQRRASDRGGGYRQFEAASDAGSERGERRRPPPFAGDGKERDFGNWERKGPLSPVPSAGPGPLREGGRLRSNEGPRERRQSPGWGEGRSSDGSRPPRREFQERPQHDRQPTAPELDNQWRTKMRPDASAKSPTGTPDASVPSSPAPQHAAPATRPRLNLAKRTVTEDTGAAAPAETSSKSNPFGAARPIDTAAREKEIEEKRLLAIRQKKEADEKAREERRVKEAAERKESAPATPTVEDGAEEKPRTNFEILRRVGEEGEAAQEDGPDASGNGEIVEDKAVKPKEVVRDPPKSEGAWRRKSNTPAAPAETTTQEMDEAGWSTVTKPVKNTKGNRRGGPPSGPTRAIAS</sequence>
<feature type="domain" description="RRM" evidence="4">
    <location>
        <begin position="85"/>
        <end position="161"/>
    </location>
</feature>
<dbReference type="GO" id="GO:0003723">
    <property type="term" value="F:RNA binding"/>
    <property type="evidence" value="ECO:0007669"/>
    <property type="project" value="UniProtKB-UniRule"/>
</dbReference>
<feature type="region of interest" description="Disordered" evidence="3">
    <location>
        <begin position="391"/>
        <end position="534"/>
    </location>
</feature>
<reference evidence="5" key="1">
    <citation type="journal article" date="2020" name="Stud. Mycol.">
        <title>101 Dothideomycetes genomes: a test case for predicting lifestyles and emergence of pathogens.</title>
        <authorList>
            <person name="Haridas S."/>
            <person name="Albert R."/>
            <person name="Binder M."/>
            <person name="Bloem J."/>
            <person name="Labutti K."/>
            <person name="Salamov A."/>
            <person name="Andreopoulos B."/>
            <person name="Baker S."/>
            <person name="Barry K."/>
            <person name="Bills G."/>
            <person name="Bluhm B."/>
            <person name="Cannon C."/>
            <person name="Castanera R."/>
            <person name="Culley D."/>
            <person name="Daum C."/>
            <person name="Ezra D."/>
            <person name="Gonzalez J."/>
            <person name="Henrissat B."/>
            <person name="Kuo A."/>
            <person name="Liang C."/>
            <person name="Lipzen A."/>
            <person name="Lutzoni F."/>
            <person name="Magnuson J."/>
            <person name="Mondo S."/>
            <person name="Nolan M."/>
            <person name="Ohm R."/>
            <person name="Pangilinan J."/>
            <person name="Park H.-J."/>
            <person name="Ramirez L."/>
            <person name="Alfaro M."/>
            <person name="Sun H."/>
            <person name="Tritt A."/>
            <person name="Yoshinaga Y."/>
            <person name="Zwiers L.-H."/>
            <person name="Turgeon B."/>
            <person name="Goodwin S."/>
            <person name="Spatafora J."/>
            <person name="Crous P."/>
            <person name="Grigoriev I."/>
        </authorList>
    </citation>
    <scope>NUCLEOTIDE SEQUENCE</scope>
    <source>
        <strain evidence="5">CBS 122367</strain>
    </source>
</reference>
<keyword evidence="1 2" id="KW-0694">RNA-binding</keyword>
<feature type="compositionally biased region" description="Low complexity" evidence="3">
    <location>
        <begin position="489"/>
        <end position="498"/>
    </location>
</feature>
<dbReference type="InterPro" id="IPR012677">
    <property type="entry name" value="Nucleotide-bd_a/b_plait_sf"/>
</dbReference>
<dbReference type="FunFam" id="3.30.70.330:FF:000356">
    <property type="entry name" value="Translation initiation factor 4B"/>
    <property type="match status" value="1"/>
</dbReference>
<evidence type="ECO:0000256" key="1">
    <source>
        <dbReference type="ARBA" id="ARBA00022884"/>
    </source>
</evidence>
<evidence type="ECO:0000313" key="5">
    <source>
        <dbReference type="EMBL" id="KAF2681525.1"/>
    </source>
</evidence>
<dbReference type="AlphaFoldDB" id="A0A6G1ITN6"/>
<protein>
    <recommendedName>
        <fullName evidence="4">RRM domain-containing protein</fullName>
    </recommendedName>
</protein>
<dbReference type="InterPro" id="IPR035979">
    <property type="entry name" value="RBD_domain_sf"/>
</dbReference>
<feature type="compositionally biased region" description="Basic and acidic residues" evidence="3">
    <location>
        <begin position="428"/>
        <end position="443"/>
    </location>
</feature>
<feature type="compositionally biased region" description="Basic and acidic residues" evidence="3">
    <location>
        <begin position="273"/>
        <end position="294"/>
    </location>
</feature>
<dbReference type="SUPFAM" id="SSF54928">
    <property type="entry name" value="RNA-binding domain, RBD"/>
    <property type="match status" value="1"/>
</dbReference>
<feature type="compositionally biased region" description="Acidic residues" evidence="3">
    <location>
        <begin position="444"/>
        <end position="453"/>
    </location>
</feature>
<evidence type="ECO:0000259" key="4">
    <source>
        <dbReference type="PROSITE" id="PS50102"/>
    </source>
</evidence>
<feature type="compositionally biased region" description="Basic and acidic residues" evidence="3">
    <location>
        <begin position="250"/>
        <end position="265"/>
    </location>
</feature>
<dbReference type="InterPro" id="IPR000504">
    <property type="entry name" value="RRM_dom"/>
</dbReference>
<evidence type="ECO:0000313" key="6">
    <source>
        <dbReference type="Proteomes" id="UP000799291"/>
    </source>
</evidence>
<dbReference type="Pfam" id="PF00076">
    <property type="entry name" value="RRM_1"/>
    <property type="match status" value="1"/>
</dbReference>
<dbReference type="OrthoDB" id="48651at2759"/>
<dbReference type="EMBL" id="MU005591">
    <property type="protein sequence ID" value="KAF2681525.1"/>
    <property type="molecule type" value="Genomic_DNA"/>
</dbReference>
<feature type="region of interest" description="Disordered" evidence="3">
    <location>
        <begin position="153"/>
        <end position="373"/>
    </location>
</feature>
<accession>A0A6G1ITN6</accession>
<dbReference type="Proteomes" id="UP000799291">
    <property type="component" value="Unassembled WGS sequence"/>
</dbReference>
<dbReference type="Gene3D" id="3.30.70.330">
    <property type="match status" value="1"/>
</dbReference>
<dbReference type="PANTHER" id="PTHR23236">
    <property type="entry name" value="EUKARYOTIC TRANSLATION INITIATION FACTOR 4B/4H"/>
    <property type="match status" value="1"/>
</dbReference>
<gene>
    <name evidence="5" type="ORF">K458DRAFT_406507</name>
</gene>
<dbReference type="SMART" id="SM00360">
    <property type="entry name" value="RRM"/>
    <property type="match status" value="1"/>
</dbReference>
<evidence type="ECO:0000256" key="3">
    <source>
        <dbReference type="SAM" id="MobiDB-lite"/>
    </source>
</evidence>
<name>A0A6G1ITN6_9PLEO</name>
<proteinExistence type="predicted"/>
<evidence type="ECO:0000256" key="2">
    <source>
        <dbReference type="PROSITE-ProRule" id="PRU00176"/>
    </source>
</evidence>
<feature type="compositionally biased region" description="Basic and acidic residues" evidence="3">
    <location>
        <begin position="302"/>
        <end position="312"/>
    </location>
</feature>
<dbReference type="PROSITE" id="PS50102">
    <property type="entry name" value="RRM"/>
    <property type="match status" value="1"/>
</dbReference>
<dbReference type="GO" id="GO:0005730">
    <property type="term" value="C:nucleolus"/>
    <property type="evidence" value="ECO:0007669"/>
    <property type="project" value="TreeGrafter"/>
</dbReference>